<dbReference type="AlphaFoldDB" id="A0AAV8SAE7"/>
<proteinExistence type="inferred from homology"/>
<name>A0AAV8SAE7_9ROSI</name>
<comment type="caution">
    <text evidence="5">The sequence shown here is derived from an EMBL/GenBank/DDBJ whole genome shotgun (WGS) entry which is preliminary data.</text>
</comment>
<comment type="similarity">
    <text evidence="2 3">Belongs to the small heat shock protein (HSP20) family.</text>
</comment>
<gene>
    <name evidence="5" type="ORF">K2173_013709</name>
</gene>
<protein>
    <recommendedName>
        <fullName evidence="4">SHSP domain-containing protein</fullName>
    </recommendedName>
</protein>
<evidence type="ECO:0000313" key="6">
    <source>
        <dbReference type="Proteomes" id="UP001159364"/>
    </source>
</evidence>
<dbReference type="SUPFAM" id="SSF49764">
    <property type="entry name" value="HSP20-like chaperones"/>
    <property type="match status" value="1"/>
</dbReference>
<keyword evidence="6" id="KW-1185">Reference proteome</keyword>
<dbReference type="PANTHER" id="PTHR11527">
    <property type="entry name" value="HEAT-SHOCK PROTEIN 20 FAMILY MEMBER"/>
    <property type="match status" value="1"/>
</dbReference>
<sequence>MLLIPSNFDPFRDFTFHSSSSIIPRESSKEEVKVEIKDDRVLQIRKERNVEKKDKNDMFHHVEWSSGKFLRRFRLLENAKMDQVKMSMENGVLTITKEEVKKVEVKSIMISS</sequence>
<organism evidence="5 6">
    <name type="scientific">Erythroxylum novogranatense</name>
    <dbReference type="NCBI Taxonomy" id="1862640"/>
    <lineage>
        <taxon>Eukaryota</taxon>
        <taxon>Viridiplantae</taxon>
        <taxon>Streptophyta</taxon>
        <taxon>Embryophyta</taxon>
        <taxon>Tracheophyta</taxon>
        <taxon>Spermatophyta</taxon>
        <taxon>Magnoliopsida</taxon>
        <taxon>eudicotyledons</taxon>
        <taxon>Gunneridae</taxon>
        <taxon>Pentapetalae</taxon>
        <taxon>rosids</taxon>
        <taxon>fabids</taxon>
        <taxon>Malpighiales</taxon>
        <taxon>Erythroxylaceae</taxon>
        <taxon>Erythroxylum</taxon>
    </lineage>
</organism>
<dbReference type="Proteomes" id="UP001159364">
    <property type="component" value="Linkage Group LG12"/>
</dbReference>
<dbReference type="InterPro" id="IPR008978">
    <property type="entry name" value="HSP20-like_chaperone"/>
</dbReference>
<dbReference type="Pfam" id="PF00011">
    <property type="entry name" value="HSP20"/>
    <property type="match status" value="1"/>
</dbReference>
<dbReference type="InterPro" id="IPR031107">
    <property type="entry name" value="Small_HSP"/>
</dbReference>
<dbReference type="InterPro" id="IPR002068">
    <property type="entry name" value="A-crystallin/Hsp20_dom"/>
</dbReference>
<feature type="domain" description="SHSP" evidence="4">
    <location>
        <begin position="1"/>
        <end position="112"/>
    </location>
</feature>
<evidence type="ECO:0000259" key="4">
    <source>
        <dbReference type="PROSITE" id="PS01031"/>
    </source>
</evidence>
<accession>A0AAV8SAE7</accession>
<reference evidence="5 6" key="1">
    <citation type="submission" date="2021-09" db="EMBL/GenBank/DDBJ databases">
        <title>Genomic insights and catalytic innovation underlie evolution of tropane alkaloids biosynthesis.</title>
        <authorList>
            <person name="Wang Y.-J."/>
            <person name="Tian T."/>
            <person name="Huang J.-P."/>
            <person name="Huang S.-X."/>
        </authorList>
    </citation>
    <scope>NUCLEOTIDE SEQUENCE [LARGE SCALE GENOMIC DNA]</scope>
    <source>
        <strain evidence="5">KIB-2018</strain>
        <tissue evidence="5">Leaf</tissue>
    </source>
</reference>
<dbReference type="Gene3D" id="2.60.40.790">
    <property type="match status" value="1"/>
</dbReference>
<evidence type="ECO:0000313" key="5">
    <source>
        <dbReference type="EMBL" id="KAJ8749102.1"/>
    </source>
</evidence>
<evidence type="ECO:0000256" key="3">
    <source>
        <dbReference type="RuleBase" id="RU003616"/>
    </source>
</evidence>
<dbReference type="PROSITE" id="PS01031">
    <property type="entry name" value="SHSP"/>
    <property type="match status" value="1"/>
</dbReference>
<dbReference type="EMBL" id="JAIWQS010000012">
    <property type="protein sequence ID" value="KAJ8749102.1"/>
    <property type="molecule type" value="Genomic_DNA"/>
</dbReference>
<evidence type="ECO:0000256" key="2">
    <source>
        <dbReference type="PROSITE-ProRule" id="PRU00285"/>
    </source>
</evidence>
<keyword evidence="1" id="KW-0346">Stress response</keyword>
<evidence type="ECO:0000256" key="1">
    <source>
        <dbReference type="ARBA" id="ARBA00023016"/>
    </source>
</evidence>